<name>A0A382W334_9ZZZZ</name>
<evidence type="ECO:0000313" key="1">
    <source>
        <dbReference type="EMBL" id="SVD53187.1"/>
    </source>
</evidence>
<gene>
    <name evidence="1" type="ORF">METZ01_LOCUS406041</name>
</gene>
<protein>
    <submittedName>
        <fullName evidence="1">Uncharacterized protein</fullName>
    </submittedName>
</protein>
<feature type="non-terminal residue" evidence="1">
    <location>
        <position position="1"/>
    </location>
</feature>
<reference evidence="1" key="1">
    <citation type="submission" date="2018-05" db="EMBL/GenBank/DDBJ databases">
        <authorList>
            <person name="Lanie J.A."/>
            <person name="Ng W.-L."/>
            <person name="Kazmierczak K.M."/>
            <person name="Andrzejewski T.M."/>
            <person name="Davidsen T.M."/>
            <person name="Wayne K.J."/>
            <person name="Tettelin H."/>
            <person name="Glass J.I."/>
            <person name="Rusch D."/>
            <person name="Podicherti R."/>
            <person name="Tsui H.-C.T."/>
            <person name="Winkler M.E."/>
        </authorList>
    </citation>
    <scope>NUCLEOTIDE SEQUENCE</scope>
</reference>
<accession>A0A382W334</accession>
<dbReference type="EMBL" id="UINC01156647">
    <property type="protein sequence ID" value="SVD53187.1"/>
    <property type="molecule type" value="Genomic_DNA"/>
</dbReference>
<sequence>VRVLFFWVAVGSLGLEYHCNPCSGLLDRALHVHDVHLDLGEYAFTKFWIEDPRLPTPQLVARILPADDLGATMQ</sequence>
<dbReference type="AlphaFoldDB" id="A0A382W334"/>
<proteinExistence type="predicted"/>
<feature type="non-terminal residue" evidence="1">
    <location>
        <position position="74"/>
    </location>
</feature>
<organism evidence="1">
    <name type="scientific">marine metagenome</name>
    <dbReference type="NCBI Taxonomy" id="408172"/>
    <lineage>
        <taxon>unclassified sequences</taxon>
        <taxon>metagenomes</taxon>
        <taxon>ecological metagenomes</taxon>
    </lineage>
</organism>